<sequence length="390" mass="41367">MPVLGAERDHMNHDDLGAGLAGTALHKMVVARDQGDWTAAHAAAKAISSQPITAHPAHASLYRGAPAVAYVLHIADHPAYTRALAQLDAEVVAIVADRLAAAHHRIDSKAPPYLREYDLISGLTGLGAYLLHQGHDNVLERVLRYLVRLITEPLTVHGHQVPGWWAATGLRDTPETGQLAHGHANFGIAHGVSGPLALLALAHRTGYTVTGQDDALAEGITHLTTWAQPLDGGGTGWPEYLPLHAYRKRPEPGAAPGRPSWCYGTPGIARALQLAAVALHDDTARRLAEHTAFQAITDPRQTGQITETSLCHGWAGLLLAAGRIASDAARLDLAGALPALHSRLTTDMGQHRTAEHAGLLTGNAGVLLTLHALTTARPVDLGWETCLLLN</sequence>
<dbReference type="SUPFAM" id="SSF158745">
    <property type="entry name" value="LanC-like"/>
    <property type="match status" value="1"/>
</dbReference>
<dbReference type="Proteomes" id="UP000002968">
    <property type="component" value="Unassembled WGS sequence"/>
</dbReference>
<feature type="binding site" evidence="1">
    <location>
        <position position="262"/>
    </location>
    <ligand>
        <name>Zn(2+)</name>
        <dbReference type="ChEBI" id="CHEBI:29105"/>
    </ligand>
</feature>
<feature type="binding site" evidence="1">
    <location>
        <position position="311"/>
    </location>
    <ligand>
        <name>Zn(2+)</name>
        <dbReference type="ChEBI" id="CHEBI:29105"/>
    </ligand>
</feature>
<dbReference type="Gene3D" id="1.50.10.20">
    <property type="match status" value="1"/>
</dbReference>
<dbReference type="HOGENOM" id="CLU_049438_0_0_11"/>
<dbReference type="EMBL" id="GG657758">
    <property type="protein sequence ID" value="EFL42336.1"/>
    <property type="molecule type" value="Genomic_DNA"/>
</dbReference>
<dbReference type="GO" id="GO:0031179">
    <property type="term" value="P:peptide modification"/>
    <property type="evidence" value="ECO:0007669"/>
    <property type="project" value="InterPro"/>
</dbReference>
<dbReference type="InterPro" id="IPR033889">
    <property type="entry name" value="LanC"/>
</dbReference>
<evidence type="ECO:0000256" key="1">
    <source>
        <dbReference type="PIRSR" id="PIRSR607822-1"/>
    </source>
</evidence>
<dbReference type="GO" id="GO:0046872">
    <property type="term" value="F:metal ion binding"/>
    <property type="evidence" value="ECO:0007669"/>
    <property type="project" value="UniProtKB-KW"/>
</dbReference>
<dbReference type="AlphaFoldDB" id="D9XTX6"/>
<dbReference type="SMART" id="SM01260">
    <property type="entry name" value="LANC_like"/>
    <property type="match status" value="1"/>
</dbReference>
<keyword evidence="1" id="KW-0479">Metal-binding</keyword>
<name>D9XTX6_9ACTN</name>
<accession>D9XTX6</accession>
<dbReference type="InterPro" id="IPR007822">
    <property type="entry name" value="LANC-like"/>
</dbReference>
<evidence type="ECO:0000313" key="2">
    <source>
        <dbReference type="EMBL" id="EFL42336.1"/>
    </source>
</evidence>
<dbReference type="CDD" id="cd04793">
    <property type="entry name" value="LanC"/>
    <property type="match status" value="1"/>
</dbReference>
<protein>
    <submittedName>
        <fullName evidence="2">Mucin-2</fullName>
    </submittedName>
</protein>
<keyword evidence="1" id="KW-0862">Zinc</keyword>
<gene>
    <name evidence="2" type="ORF">SSRG_05140</name>
</gene>
<keyword evidence="3" id="KW-1185">Reference proteome</keyword>
<dbReference type="PRINTS" id="PR01955">
    <property type="entry name" value="LANCFRANKIA"/>
</dbReference>
<dbReference type="Pfam" id="PF05147">
    <property type="entry name" value="LANC_like"/>
    <property type="match status" value="1"/>
</dbReference>
<proteinExistence type="predicted"/>
<dbReference type="eggNOG" id="COG4403">
    <property type="taxonomic scope" value="Bacteria"/>
</dbReference>
<evidence type="ECO:0000313" key="3">
    <source>
        <dbReference type="Proteomes" id="UP000002968"/>
    </source>
</evidence>
<dbReference type="STRING" id="467200.SSRG_05140"/>
<dbReference type="PRINTS" id="PR01950">
    <property type="entry name" value="LANCSUPER"/>
</dbReference>
<reference evidence="2" key="1">
    <citation type="submission" date="2009-02" db="EMBL/GenBank/DDBJ databases">
        <title>Annotation of Streptomyces griseoflavus strain Tu4000.</title>
        <authorList>
            <consortium name="The Broad Institute Genome Sequencing Platform"/>
            <consortium name="Broad Institute Microbial Sequencing Center"/>
            <person name="Fischbach M."/>
            <person name="Godfrey P."/>
            <person name="Ward D."/>
            <person name="Young S."/>
            <person name="Zeng Q."/>
            <person name="Koehrsen M."/>
            <person name="Alvarado L."/>
            <person name="Berlin A.M."/>
            <person name="Bochicchio J."/>
            <person name="Borenstein D."/>
            <person name="Chapman S.B."/>
            <person name="Chen Z."/>
            <person name="Engels R."/>
            <person name="Freedman E."/>
            <person name="Gellesch M."/>
            <person name="Goldberg J."/>
            <person name="Griggs A."/>
            <person name="Gujja S."/>
            <person name="Heilman E.R."/>
            <person name="Heiman D.I."/>
            <person name="Hepburn T.A."/>
            <person name="Howarth C."/>
            <person name="Jen D."/>
            <person name="Larson L."/>
            <person name="Lewis B."/>
            <person name="Mehta T."/>
            <person name="Park D."/>
            <person name="Pearson M."/>
            <person name="Richards J."/>
            <person name="Roberts A."/>
            <person name="Saif S."/>
            <person name="Shea T.D."/>
            <person name="Shenoy N."/>
            <person name="Sisk P."/>
            <person name="Stolte C."/>
            <person name="Sykes S.N."/>
            <person name="Thomson T."/>
            <person name="Walk T."/>
            <person name="White J."/>
            <person name="Yandava C."/>
            <person name="Straight P."/>
            <person name="Clardy J."/>
            <person name="Hung D."/>
            <person name="Kolter R."/>
            <person name="Mekalanos J."/>
            <person name="Walker S."/>
            <person name="Walsh C.T."/>
            <person name="Wieland-Brown L.C."/>
            <person name="Haas B."/>
            <person name="Nusbaum C."/>
            <person name="Birren B."/>
        </authorList>
    </citation>
    <scope>NUCLEOTIDE SEQUENCE [LARGE SCALE GENOMIC DNA]</scope>
    <source>
        <strain evidence="2">Tu4000</strain>
    </source>
</reference>
<organism evidence="2 3">
    <name type="scientific">Streptomyces griseoflavus Tu4000</name>
    <dbReference type="NCBI Taxonomy" id="467200"/>
    <lineage>
        <taxon>Bacteria</taxon>
        <taxon>Bacillati</taxon>
        <taxon>Actinomycetota</taxon>
        <taxon>Actinomycetes</taxon>
        <taxon>Kitasatosporales</taxon>
        <taxon>Streptomycetaceae</taxon>
        <taxon>Streptomyces</taxon>
    </lineage>
</organism>
<feature type="binding site" evidence="1">
    <location>
        <position position="312"/>
    </location>
    <ligand>
        <name>Zn(2+)</name>
        <dbReference type="ChEBI" id="CHEBI:29105"/>
    </ligand>
</feature>